<dbReference type="Gene3D" id="2.60.120.10">
    <property type="entry name" value="Jelly Rolls"/>
    <property type="match status" value="1"/>
</dbReference>
<dbReference type="InterPro" id="IPR050503">
    <property type="entry name" value="cAMP-dep_PK_reg_su-like"/>
</dbReference>
<dbReference type="InterPro" id="IPR014710">
    <property type="entry name" value="RmlC-like_jellyroll"/>
</dbReference>
<dbReference type="InterPro" id="IPR018490">
    <property type="entry name" value="cNMP-bd_dom_sf"/>
</dbReference>
<feature type="domain" description="Cyclic nucleotide-binding" evidence="5">
    <location>
        <begin position="119"/>
        <end position="234"/>
    </location>
</feature>
<dbReference type="PANTHER" id="PTHR11635:SF152">
    <property type="entry name" value="CAMP-DEPENDENT PROTEIN KINASE TYPE I REGULATORY SUBUNIT-RELATED"/>
    <property type="match status" value="1"/>
</dbReference>
<dbReference type="SUPFAM" id="SSF51206">
    <property type="entry name" value="cAMP-binding domain-like"/>
    <property type="match status" value="1"/>
</dbReference>
<reference evidence="6" key="1">
    <citation type="submission" date="2020-06" db="EMBL/GenBank/DDBJ databases">
        <authorList>
            <consortium name="Wellcome Sanger Institute Data Sharing"/>
        </authorList>
    </citation>
    <scope>NUCLEOTIDE SEQUENCE [LARGE SCALE GENOMIC DNA]</scope>
</reference>
<dbReference type="GO" id="GO:0005952">
    <property type="term" value="C:cAMP-dependent protein kinase complex"/>
    <property type="evidence" value="ECO:0007669"/>
    <property type="project" value="InterPro"/>
</dbReference>
<dbReference type="Proteomes" id="UP000694680">
    <property type="component" value="Chromosome 9"/>
</dbReference>
<dbReference type="Pfam" id="PF00027">
    <property type="entry name" value="cNMP_binding"/>
    <property type="match status" value="1"/>
</dbReference>
<keyword evidence="4" id="KW-0175">Coiled coil</keyword>
<reference evidence="6" key="3">
    <citation type="submission" date="2025-09" db="UniProtKB">
        <authorList>
            <consortium name="Ensembl"/>
        </authorList>
    </citation>
    <scope>IDENTIFICATION</scope>
</reference>
<proteinExistence type="inferred from homology"/>
<keyword evidence="2" id="KW-0547">Nucleotide-binding</keyword>
<dbReference type="InterPro" id="IPR000595">
    <property type="entry name" value="cNMP-bd_dom"/>
</dbReference>
<keyword evidence="3" id="KW-0114">cAMP</keyword>
<evidence type="ECO:0000256" key="2">
    <source>
        <dbReference type="ARBA" id="ARBA00022566"/>
    </source>
</evidence>
<dbReference type="PANTHER" id="PTHR11635">
    <property type="entry name" value="CAMP-DEPENDENT PROTEIN KINASE REGULATORY CHAIN"/>
    <property type="match status" value="1"/>
</dbReference>
<accession>A0A8C5NBF1</accession>
<dbReference type="CDD" id="cd12086">
    <property type="entry name" value="DD_cGKI-beta"/>
    <property type="match status" value="1"/>
</dbReference>
<dbReference type="FunFam" id="1.20.5.170:FF:000046">
    <property type="entry name" value="cGMP-dependent protein kinase 1"/>
    <property type="match status" value="1"/>
</dbReference>
<dbReference type="GO" id="GO:0005829">
    <property type="term" value="C:cytosol"/>
    <property type="evidence" value="ECO:0007669"/>
    <property type="project" value="TreeGrafter"/>
</dbReference>
<evidence type="ECO:0000313" key="7">
    <source>
        <dbReference type="Proteomes" id="UP000694680"/>
    </source>
</evidence>
<evidence type="ECO:0000256" key="1">
    <source>
        <dbReference type="ARBA" id="ARBA00005753"/>
    </source>
</evidence>
<organism evidence="6 7">
    <name type="scientific">Gouania willdenowi</name>
    <name type="common">Blunt-snouted clingfish</name>
    <name type="synonym">Lepadogaster willdenowi</name>
    <dbReference type="NCBI Taxonomy" id="441366"/>
    <lineage>
        <taxon>Eukaryota</taxon>
        <taxon>Metazoa</taxon>
        <taxon>Chordata</taxon>
        <taxon>Craniata</taxon>
        <taxon>Vertebrata</taxon>
        <taxon>Euteleostomi</taxon>
        <taxon>Actinopterygii</taxon>
        <taxon>Neopterygii</taxon>
        <taxon>Teleostei</taxon>
        <taxon>Neoteleostei</taxon>
        <taxon>Acanthomorphata</taxon>
        <taxon>Ovalentaria</taxon>
        <taxon>Blenniimorphae</taxon>
        <taxon>Blenniiformes</taxon>
        <taxon>Gobiesocoidei</taxon>
        <taxon>Gobiesocidae</taxon>
        <taxon>Gobiesocinae</taxon>
        <taxon>Gouania</taxon>
    </lineage>
</organism>
<dbReference type="SMART" id="SM00100">
    <property type="entry name" value="cNMP"/>
    <property type="match status" value="1"/>
</dbReference>
<name>A0A8C5NBF1_GOUWI</name>
<feature type="coiled-coil region" evidence="4">
    <location>
        <begin position="25"/>
        <end position="52"/>
    </location>
</feature>
<protein>
    <recommendedName>
        <fullName evidence="5">Cyclic nucleotide-binding domain-containing protein</fullName>
    </recommendedName>
</protein>
<dbReference type="Gene3D" id="1.20.5.170">
    <property type="match status" value="1"/>
</dbReference>
<keyword evidence="7" id="KW-1185">Reference proteome</keyword>
<dbReference type="Ensembl" id="ENSGWIT00000046483.1">
    <property type="protein sequence ID" value="ENSGWIP00000042852.1"/>
    <property type="gene ID" value="ENSGWIG00000021460.1"/>
</dbReference>
<dbReference type="AlphaFoldDB" id="A0A8C5NBF1"/>
<dbReference type="GO" id="GO:0004862">
    <property type="term" value="F:cAMP-dependent protein kinase inhibitor activity"/>
    <property type="evidence" value="ECO:0007669"/>
    <property type="project" value="TreeGrafter"/>
</dbReference>
<dbReference type="PROSITE" id="PS50042">
    <property type="entry name" value="CNMP_BINDING_3"/>
    <property type="match status" value="1"/>
</dbReference>
<evidence type="ECO:0000256" key="3">
    <source>
        <dbReference type="ARBA" id="ARBA00023149"/>
    </source>
</evidence>
<dbReference type="CDD" id="cd00038">
    <property type="entry name" value="CAP_ED"/>
    <property type="match status" value="1"/>
</dbReference>
<keyword evidence="2" id="KW-0116">cAMP-binding</keyword>
<dbReference type="GO" id="GO:0030552">
    <property type="term" value="F:cAMP binding"/>
    <property type="evidence" value="ECO:0007669"/>
    <property type="project" value="UniProtKB-KW"/>
</dbReference>
<reference evidence="6" key="2">
    <citation type="submission" date="2025-08" db="UniProtKB">
        <authorList>
            <consortium name="Ensembl"/>
        </authorList>
    </citation>
    <scope>IDENTIFICATION</scope>
</reference>
<dbReference type="GO" id="GO:0034236">
    <property type="term" value="F:protein kinase A catalytic subunit binding"/>
    <property type="evidence" value="ECO:0007669"/>
    <property type="project" value="TreeGrafter"/>
</dbReference>
<evidence type="ECO:0000313" key="6">
    <source>
        <dbReference type="Ensembl" id="ENSGWIP00000042852.1"/>
    </source>
</evidence>
<evidence type="ECO:0000256" key="4">
    <source>
        <dbReference type="SAM" id="Coils"/>
    </source>
</evidence>
<comment type="similarity">
    <text evidence="1">Belongs to the cAMP-dependent kinase regulatory chain family.</text>
</comment>
<evidence type="ECO:0000259" key="5">
    <source>
        <dbReference type="PROSITE" id="PS50042"/>
    </source>
</evidence>
<sequence>MGTLRDLQFALQLKIEELRQRDTLIDELELELDTKDELIRRLQEELDRYRATVSLPGPSTGSAACPFQTGGSHRSSRKTIICEPIILDPETLSALPHRSCEKSPETQRLIQTALLNNDLLKNLDEEAMDAITAIMHHTTVKEGCCVIQEGSSGAQAYILEEGRLEMTKDGVKLLTIEAGELFGEIALLYNYTHTCSISAQMDSKLWVMDRKSYKTIVIHGGVQRLAQSAELLSRLPFLQSLSEKVIEKMCELMEEVQYWDGMRRSANRRQSDCLQGHISVIRDV</sequence>